<evidence type="ECO:0000313" key="2">
    <source>
        <dbReference type="EMBL" id="MQL75492.1"/>
    </source>
</evidence>
<evidence type="ECO:0000256" key="1">
    <source>
        <dbReference type="SAM" id="MobiDB-lite"/>
    </source>
</evidence>
<proteinExistence type="predicted"/>
<evidence type="ECO:0000313" key="3">
    <source>
        <dbReference type="Proteomes" id="UP000652761"/>
    </source>
</evidence>
<dbReference type="Proteomes" id="UP000652761">
    <property type="component" value="Unassembled WGS sequence"/>
</dbReference>
<feature type="non-terminal residue" evidence="2">
    <location>
        <position position="1"/>
    </location>
</feature>
<name>A0A843TSD4_COLES</name>
<feature type="compositionally biased region" description="Basic residues" evidence="1">
    <location>
        <begin position="57"/>
        <end position="66"/>
    </location>
</feature>
<organism evidence="2 3">
    <name type="scientific">Colocasia esculenta</name>
    <name type="common">Wild taro</name>
    <name type="synonym">Arum esculentum</name>
    <dbReference type="NCBI Taxonomy" id="4460"/>
    <lineage>
        <taxon>Eukaryota</taxon>
        <taxon>Viridiplantae</taxon>
        <taxon>Streptophyta</taxon>
        <taxon>Embryophyta</taxon>
        <taxon>Tracheophyta</taxon>
        <taxon>Spermatophyta</taxon>
        <taxon>Magnoliopsida</taxon>
        <taxon>Liliopsida</taxon>
        <taxon>Araceae</taxon>
        <taxon>Aroideae</taxon>
        <taxon>Colocasieae</taxon>
        <taxon>Colocasia</taxon>
    </lineage>
</organism>
<feature type="compositionally biased region" description="Polar residues" evidence="1">
    <location>
        <begin position="15"/>
        <end position="24"/>
    </location>
</feature>
<feature type="region of interest" description="Disordered" evidence="1">
    <location>
        <begin position="1"/>
        <end position="95"/>
    </location>
</feature>
<sequence length="129" mass="14078">MPPPPRKGETEPPQKCTTHTTPQPGQAAAPHLAPLRGSGTNVERGSETKDCLVCARKALRTPRHPKPRQESTTNDSAPLSKPRFPLSSRVHSRRGGARFVGGGSWIVGARRWKVASLREGPLRLDLHLE</sequence>
<comment type="caution">
    <text evidence="2">The sequence shown here is derived from an EMBL/GenBank/DDBJ whole genome shotgun (WGS) entry which is preliminary data.</text>
</comment>
<keyword evidence="3" id="KW-1185">Reference proteome</keyword>
<gene>
    <name evidence="2" type="ORF">Taro_007864</name>
</gene>
<feature type="compositionally biased region" description="Basic and acidic residues" evidence="1">
    <location>
        <begin position="1"/>
        <end position="12"/>
    </location>
</feature>
<accession>A0A843TSD4</accession>
<protein>
    <submittedName>
        <fullName evidence="2">Uncharacterized protein</fullName>
    </submittedName>
</protein>
<reference evidence="2" key="1">
    <citation type="submission" date="2017-07" db="EMBL/GenBank/DDBJ databases">
        <title>Taro Niue Genome Assembly and Annotation.</title>
        <authorList>
            <person name="Atibalentja N."/>
            <person name="Keating K."/>
            <person name="Fields C.J."/>
        </authorList>
    </citation>
    <scope>NUCLEOTIDE SEQUENCE</scope>
    <source>
        <strain evidence="2">Niue_2</strain>
        <tissue evidence="2">Leaf</tissue>
    </source>
</reference>
<dbReference type="EMBL" id="NMUH01000253">
    <property type="protein sequence ID" value="MQL75492.1"/>
    <property type="molecule type" value="Genomic_DNA"/>
</dbReference>
<dbReference type="AlphaFoldDB" id="A0A843TSD4"/>